<accession>A0A8E1W7A9</accession>
<feature type="coiled-coil region" evidence="1">
    <location>
        <begin position="52"/>
        <end position="79"/>
    </location>
</feature>
<evidence type="ECO:0000313" key="2">
    <source>
        <dbReference type="EMBL" id="MBB2505146.1"/>
    </source>
</evidence>
<keyword evidence="1" id="KW-0175">Coiled coil</keyword>
<reference evidence="2 3" key="1">
    <citation type="submission" date="2020-08" db="EMBL/GenBank/DDBJ databases">
        <title>Amycolatopsis echigonensis JCM 21831.</title>
        <authorList>
            <person name="Tedsree N."/>
            <person name="Kuncharoen N."/>
            <person name="Likhitwitayawuid K."/>
            <person name="Tanasupawat S."/>
        </authorList>
    </citation>
    <scope>NUCLEOTIDE SEQUENCE [LARGE SCALE GENOMIC DNA]</scope>
    <source>
        <strain evidence="2 3">JCM 21831</strain>
    </source>
</reference>
<evidence type="ECO:0000256" key="1">
    <source>
        <dbReference type="SAM" id="Coils"/>
    </source>
</evidence>
<dbReference type="Proteomes" id="UP000550260">
    <property type="component" value="Unassembled WGS sequence"/>
</dbReference>
<name>A0A8E1W7A9_9PSEU</name>
<organism evidence="2 3">
    <name type="scientific">Amycolatopsis echigonensis</name>
    <dbReference type="NCBI Taxonomy" id="2576905"/>
    <lineage>
        <taxon>Bacteria</taxon>
        <taxon>Bacillati</taxon>
        <taxon>Actinomycetota</taxon>
        <taxon>Actinomycetes</taxon>
        <taxon>Pseudonocardiales</taxon>
        <taxon>Pseudonocardiaceae</taxon>
        <taxon>Amycolatopsis</taxon>
    </lineage>
</organism>
<dbReference type="EMBL" id="JACJHR010000092">
    <property type="protein sequence ID" value="MBB2505146.1"/>
    <property type="molecule type" value="Genomic_DNA"/>
</dbReference>
<gene>
    <name evidence="2" type="ORF">H5411_39215</name>
</gene>
<comment type="caution">
    <text evidence="2">The sequence shown here is derived from an EMBL/GenBank/DDBJ whole genome shotgun (WGS) entry which is preliminary data.</text>
</comment>
<proteinExistence type="predicted"/>
<dbReference type="AlphaFoldDB" id="A0A8E1W7A9"/>
<protein>
    <submittedName>
        <fullName evidence="2">Uncharacterized protein</fullName>
    </submittedName>
</protein>
<sequence>MTITSEVGGHLAAVTACLVEDAYRDWNRATVEVQDALDKVKAASAPVAQPAEAAYLAAVEREERAAERLERMLDMAERLLPIDRN</sequence>
<dbReference type="RefSeq" id="WP_183126704.1">
    <property type="nucleotide sequence ID" value="NZ_JACJHR010000092.1"/>
</dbReference>
<evidence type="ECO:0000313" key="3">
    <source>
        <dbReference type="Proteomes" id="UP000550260"/>
    </source>
</evidence>